<dbReference type="Pfam" id="PF21448">
    <property type="entry name" value="DNMK"/>
    <property type="match status" value="1"/>
</dbReference>
<sequence length="184" mass="19940">MKNIALIGRARSGKDTAAKALAGHGYVRLALADPLKAMAYDIDPVVGVELLGVHAPASVHLADAVDRYGWETVKDTYPAARRFLQRLGTEGIRRHVDPDFWITRCLHAAAAIPGPVVVTDVRFDNEVEALRAAGFEVWFIDRGAPDGDHPSEQLGPDRADLVVPNTGTLADFHARVREALETTA</sequence>
<name>A0ABN1YBL1_9ACTN</name>
<protein>
    <submittedName>
        <fullName evidence="1">Uncharacterized protein</fullName>
    </submittedName>
</protein>
<reference evidence="1 2" key="1">
    <citation type="journal article" date="2019" name="Int. J. Syst. Evol. Microbiol.">
        <title>The Global Catalogue of Microorganisms (GCM) 10K type strain sequencing project: providing services to taxonomists for standard genome sequencing and annotation.</title>
        <authorList>
            <consortium name="The Broad Institute Genomics Platform"/>
            <consortium name="The Broad Institute Genome Sequencing Center for Infectious Disease"/>
            <person name="Wu L."/>
            <person name="Ma J."/>
        </authorList>
    </citation>
    <scope>NUCLEOTIDE SEQUENCE [LARGE SCALE GENOMIC DNA]</scope>
    <source>
        <strain evidence="1 2">JCM 12393</strain>
    </source>
</reference>
<dbReference type="Gene3D" id="3.40.50.300">
    <property type="entry name" value="P-loop containing nucleotide triphosphate hydrolases"/>
    <property type="match status" value="1"/>
</dbReference>
<gene>
    <name evidence="1" type="ORF">GCM10009639_47900</name>
</gene>
<evidence type="ECO:0000313" key="2">
    <source>
        <dbReference type="Proteomes" id="UP001499863"/>
    </source>
</evidence>
<dbReference type="InterPro" id="IPR027417">
    <property type="entry name" value="P-loop_NTPase"/>
</dbReference>
<comment type="caution">
    <text evidence="1">The sequence shown here is derived from an EMBL/GenBank/DDBJ whole genome shotgun (WGS) entry which is preliminary data.</text>
</comment>
<dbReference type="SUPFAM" id="SSF52540">
    <property type="entry name" value="P-loop containing nucleoside triphosphate hydrolases"/>
    <property type="match status" value="1"/>
</dbReference>
<evidence type="ECO:0000313" key="1">
    <source>
        <dbReference type="EMBL" id="GAA1403293.1"/>
    </source>
</evidence>
<accession>A0ABN1YBL1</accession>
<dbReference type="InterPro" id="IPR048444">
    <property type="entry name" value="DNMK"/>
</dbReference>
<proteinExistence type="predicted"/>
<dbReference type="RefSeq" id="WP_344339135.1">
    <property type="nucleotide sequence ID" value="NZ_BAAAKJ010000257.1"/>
</dbReference>
<dbReference type="Proteomes" id="UP001499863">
    <property type="component" value="Unassembled WGS sequence"/>
</dbReference>
<organism evidence="1 2">
    <name type="scientific">Kitasatospora putterlickiae</name>
    <dbReference type="NCBI Taxonomy" id="221725"/>
    <lineage>
        <taxon>Bacteria</taxon>
        <taxon>Bacillati</taxon>
        <taxon>Actinomycetota</taxon>
        <taxon>Actinomycetes</taxon>
        <taxon>Kitasatosporales</taxon>
        <taxon>Streptomycetaceae</taxon>
        <taxon>Kitasatospora</taxon>
    </lineage>
</organism>
<dbReference type="EMBL" id="BAAAKJ010000257">
    <property type="protein sequence ID" value="GAA1403293.1"/>
    <property type="molecule type" value="Genomic_DNA"/>
</dbReference>
<keyword evidence="2" id="KW-1185">Reference proteome</keyword>